<dbReference type="GO" id="GO:0016853">
    <property type="term" value="F:isomerase activity"/>
    <property type="evidence" value="ECO:0007669"/>
    <property type="project" value="UniProtKB-KW"/>
</dbReference>
<dbReference type="RefSeq" id="WP_380750925.1">
    <property type="nucleotide sequence ID" value="NZ_JBHULT010000008.1"/>
</dbReference>
<dbReference type="PROSITE" id="PS51257">
    <property type="entry name" value="PROKAR_LIPOPROTEIN"/>
    <property type="match status" value="1"/>
</dbReference>
<evidence type="ECO:0000313" key="1">
    <source>
        <dbReference type="EMBL" id="MFD2517878.1"/>
    </source>
</evidence>
<sequence length="286" mass="33785">MSKRKGVTIVSLLLIMVTGCNLFKETEDRVVIARVNDSYLYEDDIASLIFENTSPEDSAFIVSNYINRWATQKLLIDRARVNLSEKQQKEFDMLVQNYHNELYAKAYTDAIIGRELDTAVSRRESREYYEMHGENFILNENLVKLRYINLTKDNKDFDDIRTRFRRFNEEDKEALLNMAIQFNSYSLNDSVWVKTKQVYDKIRPLSPDMEGQFLKKQNFLQLEDSLGVYLISVEDTRLRSEQAPLEYSLPNIKQILLNKRKLELIKKLEKDITQDAIKNDNFEIYN</sequence>
<proteinExistence type="predicted"/>
<organism evidence="1 2">
    <name type="scientific">Salinimicrobium flavum</name>
    <dbReference type="NCBI Taxonomy" id="1737065"/>
    <lineage>
        <taxon>Bacteria</taxon>
        <taxon>Pseudomonadati</taxon>
        <taxon>Bacteroidota</taxon>
        <taxon>Flavobacteriia</taxon>
        <taxon>Flavobacteriales</taxon>
        <taxon>Flavobacteriaceae</taxon>
        <taxon>Salinimicrobium</taxon>
    </lineage>
</organism>
<accession>A0ABW5IY48</accession>
<keyword evidence="2" id="KW-1185">Reference proteome</keyword>
<keyword evidence="1" id="KW-0413">Isomerase</keyword>
<protein>
    <submittedName>
        <fullName evidence="1">Peptidyl-prolyl cis-trans isomerase</fullName>
    </submittedName>
</protein>
<name>A0ABW5IY48_9FLAO</name>
<gene>
    <name evidence="1" type="ORF">ACFSTG_08245</name>
</gene>
<comment type="caution">
    <text evidence="1">The sequence shown here is derived from an EMBL/GenBank/DDBJ whole genome shotgun (WGS) entry which is preliminary data.</text>
</comment>
<dbReference type="Proteomes" id="UP001597468">
    <property type="component" value="Unassembled WGS sequence"/>
</dbReference>
<evidence type="ECO:0000313" key="2">
    <source>
        <dbReference type="Proteomes" id="UP001597468"/>
    </source>
</evidence>
<dbReference type="EMBL" id="JBHULT010000008">
    <property type="protein sequence ID" value="MFD2517878.1"/>
    <property type="molecule type" value="Genomic_DNA"/>
</dbReference>
<reference evidence="2" key="1">
    <citation type="journal article" date="2019" name="Int. J. Syst. Evol. Microbiol.">
        <title>The Global Catalogue of Microorganisms (GCM) 10K type strain sequencing project: providing services to taxonomists for standard genome sequencing and annotation.</title>
        <authorList>
            <consortium name="The Broad Institute Genomics Platform"/>
            <consortium name="The Broad Institute Genome Sequencing Center for Infectious Disease"/>
            <person name="Wu L."/>
            <person name="Ma J."/>
        </authorList>
    </citation>
    <scope>NUCLEOTIDE SEQUENCE [LARGE SCALE GENOMIC DNA]</scope>
    <source>
        <strain evidence="2">KCTC 42585</strain>
    </source>
</reference>